<feature type="compositionally biased region" description="Polar residues" evidence="5">
    <location>
        <begin position="99"/>
        <end position="111"/>
    </location>
</feature>
<name>A0AB39ZN89_DROSZ</name>
<dbReference type="AlphaFoldDB" id="A0AB39ZN89"/>
<evidence type="ECO:0000256" key="2">
    <source>
        <dbReference type="ARBA" id="ARBA00022771"/>
    </source>
</evidence>
<evidence type="ECO:0000256" key="1">
    <source>
        <dbReference type="ARBA" id="ARBA00022723"/>
    </source>
</evidence>
<feature type="domain" description="BED-type" evidence="6">
    <location>
        <begin position="4"/>
        <end position="54"/>
    </location>
</feature>
<reference evidence="8" key="1">
    <citation type="submission" date="2025-08" db="UniProtKB">
        <authorList>
            <consortium name="RefSeq"/>
        </authorList>
    </citation>
    <scope>IDENTIFICATION</scope>
</reference>
<dbReference type="RefSeq" id="XP_016939454.2">
    <property type="nucleotide sequence ID" value="XM_017083965.4"/>
</dbReference>
<evidence type="ECO:0000313" key="7">
    <source>
        <dbReference type="Proteomes" id="UP001652628"/>
    </source>
</evidence>
<evidence type="ECO:0000256" key="5">
    <source>
        <dbReference type="SAM" id="MobiDB-lite"/>
    </source>
</evidence>
<sequence length="254" mass="28272">MSKRYPNPVSKYFIYYEKTRKSTCKACNFDMAGRHSENLMRHLKRKHKDVYNSVVAEKQAILVRRQQQAKKVEVDPKDHVLASMFHFPSEPKKILITKDASQLPTNSSMETTDMVDDEETGDGDNEDNASGSQFDGIFIGKSELPDEVNQLDNSGDVELETVAASIAKPLTSLKATTPSLATSSTSTPAPARASSSNCPLDGDDAFYLQYLGNKLSKYSSRTKNTVQFQINRILYKADMGHYEESSPACDSDSF</sequence>
<accession>A0AB39ZN89</accession>
<dbReference type="InterPro" id="IPR003656">
    <property type="entry name" value="Znf_BED"/>
</dbReference>
<organism evidence="7 8">
    <name type="scientific">Drosophila suzukii</name>
    <name type="common">Spotted-wing drosophila fruit fly</name>
    <dbReference type="NCBI Taxonomy" id="28584"/>
    <lineage>
        <taxon>Eukaryota</taxon>
        <taxon>Metazoa</taxon>
        <taxon>Ecdysozoa</taxon>
        <taxon>Arthropoda</taxon>
        <taxon>Hexapoda</taxon>
        <taxon>Insecta</taxon>
        <taxon>Pterygota</taxon>
        <taxon>Neoptera</taxon>
        <taxon>Endopterygota</taxon>
        <taxon>Diptera</taxon>
        <taxon>Brachycera</taxon>
        <taxon>Muscomorpha</taxon>
        <taxon>Ephydroidea</taxon>
        <taxon>Drosophilidae</taxon>
        <taxon>Drosophila</taxon>
        <taxon>Sophophora</taxon>
    </lineage>
</organism>
<dbReference type="GO" id="GO:0003677">
    <property type="term" value="F:DNA binding"/>
    <property type="evidence" value="ECO:0007669"/>
    <property type="project" value="InterPro"/>
</dbReference>
<keyword evidence="7" id="KW-1185">Reference proteome</keyword>
<keyword evidence="3" id="KW-0862">Zinc</keyword>
<dbReference type="PROSITE" id="PS50808">
    <property type="entry name" value="ZF_BED"/>
    <property type="match status" value="1"/>
</dbReference>
<feature type="compositionally biased region" description="Acidic residues" evidence="5">
    <location>
        <begin position="113"/>
        <end position="127"/>
    </location>
</feature>
<evidence type="ECO:0000259" key="6">
    <source>
        <dbReference type="PROSITE" id="PS50808"/>
    </source>
</evidence>
<keyword evidence="1" id="KW-0479">Metal-binding</keyword>
<evidence type="ECO:0000256" key="4">
    <source>
        <dbReference type="PROSITE-ProRule" id="PRU00027"/>
    </source>
</evidence>
<gene>
    <name evidence="8" type="primary">LOC108017010</name>
</gene>
<protein>
    <submittedName>
        <fullName evidence="8">Uncharacterized protein isoform X1</fullName>
    </submittedName>
</protein>
<feature type="compositionally biased region" description="Low complexity" evidence="5">
    <location>
        <begin position="176"/>
        <end position="196"/>
    </location>
</feature>
<feature type="region of interest" description="Disordered" evidence="5">
    <location>
        <begin position="176"/>
        <end position="198"/>
    </location>
</feature>
<evidence type="ECO:0000256" key="3">
    <source>
        <dbReference type="ARBA" id="ARBA00022833"/>
    </source>
</evidence>
<dbReference type="GeneID" id="108017010"/>
<keyword evidence="2 4" id="KW-0863">Zinc-finger</keyword>
<feature type="region of interest" description="Disordered" evidence="5">
    <location>
        <begin position="98"/>
        <end position="136"/>
    </location>
</feature>
<evidence type="ECO:0000313" key="8">
    <source>
        <dbReference type="RefSeq" id="XP_016939454.2"/>
    </source>
</evidence>
<proteinExistence type="predicted"/>
<dbReference type="GO" id="GO:0008270">
    <property type="term" value="F:zinc ion binding"/>
    <property type="evidence" value="ECO:0007669"/>
    <property type="project" value="UniProtKB-KW"/>
</dbReference>
<dbReference type="Pfam" id="PF02892">
    <property type="entry name" value="zf-BED"/>
    <property type="match status" value="1"/>
</dbReference>
<dbReference type="Proteomes" id="UP001652628">
    <property type="component" value="Chromosome X"/>
</dbReference>